<evidence type="ECO:0000256" key="1">
    <source>
        <dbReference type="SAM" id="Phobius"/>
    </source>
</evidence>
<accession>A0ABU9KSF5</accession>
<feature type="transmembrane region" description="Helical" evidence="1">
    <location>
        <begin position="14"/>
        <end position="36"/>
    </location>
</feature>
<dbReference type="NCBIfam" id="TIGR02537">
    <property type="entry name" value="arch_flag_Nterm"/>
    <property type="match status" value="1"/>
</dbReference>
<sequence length="163" mass="17086">MFNISRNEDAVSPVIAEIMMVAIAVIIAAVIAAYALGMGAPDSVPVSNINAVEDTATGYNVIMLEHQGGDELYLGTANTKMLVGGEVVDVSLLTTDEDLKFTSGETICIFKEADVGGFAVGTTDMLNTEITAGDVSDIFSGGSDVKFIDIATQQIIADLDVRF</sequence>
<reference evidence="3 4" key="1">
    <citation type="submission" date="2024-04" db="EMBL/GenBank/DDBJ databases">
        <title>Methanococcoides sp. LMO-2.</title>
        <authorList>
            <person name="Liang L."/>
        </authorList>
    </citation>
    <scope>NUCLEOTIDE SEQUENCE [LARGE SCALE GENOMIC DNA]</scope>
    <source>
        <strain evidence="3 4">LMO-2</strain>
    </source>
</reference>
<evidence type="ECO:0000313" key="3">
    <source>
        <dbReference type="EMBL" id="MEL4305314.1"/>
    </source>
</evidence>
<evidence type="ECO:0000313" key="4">
    <source>
        <dbReference type="Proteomes" id="UP001396646"/>
    </source>
</evidence>
<dbReference type="InterPro" id="IPR012859">
    <property type="entry name" value="Pilin_N_archaeal"/>
</dbReference>
<feature type="domain" description="Archaeal Type IV pilin N-terminal" evidence="2">
    <location>
        <begin position="9"/>
        <end position="76"/>
    </location>
</feature>
<protein>
    <submittedName>
        <fullName evidence="3">Type IV pilin</fullName>
    </submittedName>
</protein>
<organism evidence="3 4">
    <name type="scientific">Methanococcoides cohabitans</name>
    <dbReference type="NCBI Taxonomy" id="3136559"/>
    <lineage>
        <taxon>Archaea</taxon>
        <taxon>Methanobacteriati</taxon>
        <taxon>Methanobacteriota</taxon>
        <taxon>Stenosarchaea group</taxon>
        <taxon>Methanomicrobia</taxon>
        <taxon>Methanosarcinales</taxon>
        <taxon>Methanosarcinaceae</taxon>
        <taxon>Methanococcoides</taxon>
    </lineage>
</organism>
<dbReference type="Proteomes" id="UP001396646">
    <property type="component" value="Unassembled WGS sequence"/>
</dbReference>
<dbReference type="EMBL" id="JBCAUS010000003">
    <property type="protein sequence ID" value="MEL4305314.1"/>
    <property type="molecule type" value="Genomic_DNA"/>
</dbReference>
<proteinExistence type="predicted"/>
<dbReference type="PANTHER" id="PTHR38138:SF1">
    <property type="entry name" value="ARCHAEAL TYPE IV PILIN N-TERMINAL DOMAIN-CONTAINING PROTEIN"/>
    <property type="match status" value="1"/>
</dbReference>
<keyword evidence="1" id="KW-0812">Transmembrane</keyword>
<name>A0ABU9KSF5_9EURY</name>
<keyword evidence="1" id="KW-0472">Membrane</keyword>
<evidence type="ECO:0000259" key="2">
    <source>
        <dbReference type="Pfam" id="PF07790"/>
    </source>
</evidence>
<keyword evidence="4" id="KW-1185">Reference proteome</keyword>
<keyword evidence="1" id="KW-1133">Transmembrane helix</keyword>
<dbReference type="InterPro" id="IPR013373">
    <property type="entry name" value="Flagellin/pilin_N_arc"/>
</dbReference>
<dbReference type="Pfam" id="PF07790">
    <property type="entry name" value="Pilin_N"/>
    <property type="match status" value="1"/>
</dbReference>
<comment type="caution">
    <text evidence="3">The sequence shown here is derived from an EMBL/GenBank/DDBJ whole genome shotgun (WGS) entry which is preliminary data.</text>
</comment>
<gene>
    <name evidence="3" type="ORF">WOA13_05665</name>
</gene>
<dbReference type="PANTHER" id="PTHR38138">
    <property type="entry name" value="VNG6441H"/>
    <property type="match status" value="1"/>
</dbReference>
<dbReference type="RefSeq" id="WP_342126983.1">
    <property type="nucleotide sequence ID" value="NZ_JBCAUS010000003.1"/>
</dbReference>